<comment type="caution">
    <text evidence="1">The sequence shown here is derived from an EMBL/GenBank/DDBJ whole genome shotgun (WGS) entry which is preliminary data.</text>
</comment>
<sequence>MGVLWKLEPATAAKHRLYQRYLDAWWPILLQTSQRTGYSRPRVTLLDAFAGPGRYQDGEPGSPVFILERLLNHSAVDRMHLSPRRVHLIFIEKDHARHQHLLGELHTRFGPLRDLPVHVEVQRGDAGTDSVSLLTRLGSWGQPILGIFDSWGSVNVPLDVMRRIARNPSSEVVTTFGPNWFSRRENLNPDVLDTVFGGRAFWTPADAESRPDERWRVWLSTYRDALRRSGFPYQLQFELVPRTGQPLYLVFGTGSTAGLKAMKEAMWKVDDRDGESFRDPRTRGAIPDGQIDLFQAAGLADTELLELVAQRLSMGPATVETVGEWLLTETSRWMPKHALQAIREMRQNGRVTLLSSGKLTTKSQVSLPA</sequence>
<evidence type="ECO:0000313" key="1">
    <source>
        <dbReference type="EMBL" id="GGR47935.1"/>
    </source>
</evidence>
<protein>
    <recommendedName>
        <fullName evidence="3">Three-Cys-motif partner protein TcmP</fullName>
    </recommendedName>
</protein>
<reference evidence="1" key="1">
    <citation type="journal article" date="2014" name="Int. J. Syst. Evol. Microbiol.">
        <title>Complete genome sequence of Corynebacterium casei LMG S-19264T (=DSM 44701T), isolated from a smear-ripened cheese.</title>
        <authorList>
            <consortium name="US DOE Joint Genome Institute (JGI-PGF)"/>
            <person name="Walter F."/>
            <person name="Albersmeier A."/>
            <person name="Kalinowski J."/>
            <person name="Ruckert C."/>
        </authorList>
    </citation>
    <scope>NUCLEOTIDE SEQUENCE</scope>
    <source>
        <strain evidence="1">JCM 4346</strain>
    </source>
</reference>
<gene>
    <name evidence="1" type="ORF">GCM10010251_76240</name>
</gene>
<evidence type="ECO:0008006" key="3">
    <source>
        <dbReference type="Google" id="ProtNLM"/>
    </source>
</evidence>
<evidence type="ECO:0000313" key="2">
    <source>
        <dbReference type="Proteomes" id="UP000658320"/>
    </source>
</evidence>
<organism evidence="1 2">
    <name type="scientific">Streptomyces aurantiogriseus</name>
    <dbReference type="NCBI Taxonomy" id="66870"/>
    <lineage>
        <taxon>Bacteria</taxon>
        <taxon>Bacillati</taxon>
        <taxon>Actinomycetota</taxon>
        <taxon>Actinomycetes</taxon>
        <taxon>Kitasatosporales</taxon>
        <taxon>Streptomycetaceae</taxon>
        <taxon>Streptomyces</taxon>
    </lineage>
</organism>
<dbReference type="EMBL" id="BMSX01000023">
    <property type="protein sequence ID" value="GGR47935.1"/>
    <property type="molecule type" value="Genomic_DNA"/>
</dbReference>
<dbReference type="InterPro" id="IPR031009">
    <property type="entry name" value="Tcm_partner"/>
</dbReference>
<dbReference type="RefSeq" id="WP_189942578.1">
    <property type="nucleotide sequence ID" value="NZ_BMSX01000023.1"/>
</dbReference>
<accession>A0A918FKW7</accession>
<dbReference type="AlphaFoldDB" id="A0A918FKW7"/>
<name>A0A918FKW7_9ACTN</name>
<dbReference type="Proteomes" id="UP000658320">
    <property type="component" value="Unassembled WGS sequence"/>
</dbReference>
<reference evidence="1" key="2">
    <citation type="submission" date="2020-09" db="EMBL/GenBank/DDBJ databases">
        <authorList>
            <person name="Sun Q."/>
            <person name="Ohkuma M."/>
        </authorList>
    </citation>
    <scope>NUCLEOTIDE SEQUENCE</scope>
    <source>
        <strain evidence="1">JCM 4346</strain>
    </source>
</reference>
<proteinExistence type="predicted"/>
<keyword evidence="2" id="KW-1185">Reference proteome</keyword>
<dbReference type="NCBIfam" id="TIGR04474">
    <property type="entry name" value="tcm_partner"/>
    <property type="match status" value="1"/>
</dbReference>